<dbReference type="EMBL" id="GBXM01038975">
    <property type="protein sequence ID" value="JAH69602.1"/>
    <property type="molecule type" value="Transcribed_RNA"/>
</dbReference>
<organism evidence="1">
    <name type="scientific">Anguilla anguilla</name>
    <name type="common">European freshwater eel</name>
    <name type="synonym">Muraena anguilla</name>
    <dbReference type="NCBI Taxonomy" id="7936"/>
    <lineage>
        <taxon>Eukaryota</taxon>
        <taxon>Metazoa</taxon>
        <taxon>Chordata</taxon>
        <taxon>Craniata</taxon>
        <taxon>Vertebrata</taxon>
        <taxon>Euteleostomi</taxon>
        <taxon>Actinopterygii</taxon>
        <taxon>Neopterygii</taxon>
        <taxon>Teleostei</taxon>
        <taxon>Anguilliformes</taxon>
        <taxon>Anguillidae</taxon>
        <taxon>Anguilla</taxon>
    </lineage>
</organism>
<reference evidence="1" key="1">
    <citation type="submission" date="2014-11" db="EMBL/GenBank/DDBJ databases">
        <authorList>
            <person name="Amaro Gonzalez C."/>
        </authorList>
    </citation>
    <scope>NUCLEOTIDE SEQUENCE</scope>
</reference>
<proteinExistence type="predicted"/>
<accession>A0A0E9UUW2</accession>
<sequence>MLPHGIHCSKLKCNIFSRYSNNL</sequence>
<dbReference type="AlphaFoldDB" id="A0A0E9UUW2"/>
<name>A0A0E9UUW2_ANGAN</name>
<protein>
    <submittedName>
        <fullName evidence="1">Uncharacterized protein</fullName>
    </submittedName>
</protein>
<evidence type="ECO:0000313" key="1">
    <source>
        <dbReference type="EMBL" id="JAH69602.1"/>
    </source>
</evidence>
<reference evidence="1" key="2">
    <citation type="journal article" date="2015" name="Fish Shellfish Immunol.">
        <title>Early steps in the European eel (Anguilla anguilla)-Vibrio vulnificus interaction in the gills: Role of the RtxA13 toxin.</title>
        <authorList>
            <person name="Callol A."/>
            <person name="Pajuelo D."/>
            <person name="Ebbesson L."/>
            <person name="Teles M."/>
            <person name="MacKenzie S."/>
            <person name="Amaro C."/>
        </authorList>
    </citation>
    <scope>NUCLEOTIDE SEQUENCE</scope>
</reference>